<gene>
    <name evidence="2" type="ORF">PQO03_02560</name>
</gene>
<evidence type="ECO:0000313" key="2">
    <source>
        <dbReference type="EMBL" id="WDE96842.1"/>
    </source>
</evidence>
<keyword evidence="1" id="KW-0812">Transmembrane</keyword>
<keyword evidence="1" id="KW-1133">Transmembrane helix</keyword>
<proteinExistence type="predicted"/>
<evidence type="ECO:0000256" key="1">
    <source>
        <dbReference type="SAM" id="Phobius"/>
    </source>
</evidence>
<keyword evidence="1" id="KW-0472">Membrane</keyword>
<dbReference type="RefSeq" id="WP_274150907.1">
    <property type="nucleotide sequence ID" value="NZ_CP117811.1"/>
</dbReference>
<keyword evidence="3" id="KW-1185">Reference proteome</keyword>
<dbReference type="Proteomes" id="UP001214250">
    <property type="component" value="Chromosome 1"/>
</dbReference>
<evidence type="ECO:0000313" key="3">
    <source>
        <dbReference type="Proteomes" id="UP001214250"/>
    </source>
</evidence>
<organism evidence="2 3">
    <name type="scientific">Lentisphaera profundi</name>
    <dbReference type="NCBI Taxonomy" id="1658616"/>
    <lineage>
        <taxon>Bacteria</taxon>
        <taxon>Pseudomonadati</taxon>
        <taxon>Lentisphaerota</taxon>
        <taxon>Lentisphaeria</taxon>
        <taxon>Lentisphaerales</taxon>
        <taxon>Lentisphaeraceae</taxon>
        <taxon>Lentisphaera</taxon>
    </lineage>
</organism>
<feature type="transmembrane region" description="Helical" evidence="1">
    <location>
        <begin position="6"/>
        <end position="28"/>
    </location>
</feature>
<reference evidence="2 3" key="1">
    <citation type="submission" date="2023-02" db="EMBL/GenBank/DDBJ databases">
        <title>Genome sequence of Lentisphaera profundi SAORIC-696.</title>
        <authorList>
            <person name="Kim e."/>
            <person name="Cho J.-C."/>
            <person name="Choi A."/>
            <person name="Kang I."/>
        </authorList>
    </citation>
    <scope>NUCLEOTIDE SEQUENCE [LARGE SCALE GENOMIC DNA]</scope>
    <source>
        <strain evidence="2 3">SAORIC-696</strain>
    </source>
</reference>
<dbReference type="EMBL" id="CP117811">
    <property type="protein sequence ID" value="WDE96842.1"/>
    <property type="molecule type" value="Genomic_DNA"/>
</dbReference>
<accession>A0ABY7VS23</accession>
<name>A0ABY7VS23_9BACT</name>
<sequence length="85" mass="10185">MKDKIIYWFTIIFMGTLLGIGAGIYNLYDPENQYGRRILSRDWDTIKLYFNFGFWSVFIGSILLGFKFYSQFTDYLKIENKKNEP</sequence>
<protein>
    <submittedName>
        <fullName evidence="2">Uncharacterized protein</fullName>
    </submittedName>
</protein>
<feature type="transmembrane region" description="Helical" evidence="1">
    <location>
        <begin position="48"/>
        <end position="69"/>
    </location>
</feature>